<comment type="catalytic activity">
    <reaction evidence="8">
        <text>Mo-molybdopterin + GTP + H(+) = Mo-molybdopterin guanine dinucleotide + diphosphate</text>
        <dbReference type="Rhea" id="RHEA:34243"/>
        <dbReference type="ChEBI" id="CHEBI:15378"/>
        <dbReference type="ChEBI" id="CHEBI:33019"/>
        <dbReference type="ChEBI" id="CHEBI:37565"/>
        <dbReference type="ChEBI" id="CHEBI:71302"/>
        <dbReference type="ChEBI" id="CHEBI:71310"/>
        <dbReference type="EC" id="2.7.7.77"/>
    </reaction>
</comment>
<evidence type="ECO:0000313" key="11">
    <source>
        <dbReference type="Proteomes" id="UP000657372"/>
    </source>
</evidence>
<keyword evidence="7 8" id="KW-0501">Molybdenum cofactor biosynthesis</keyword>
<comment type="cofactor">
    <cofactor evidence="8">
        <name>Mg(2+)</name>
        <dbReference type="ChEBI" id="CHEBI:18420"/>
    </cofactor>
</comment>
<comment type="subcellular location">
    <subcellularLocation>
        <location evidence="8">Cytoplasm</location>
    </subcellularLocation>
</comment>
<dbReference type="PANTHER" id="PTHR19136">
    <property type="entry name" value="MOLYBDENUM COFACTOR GUANYLYLTRANSFERASE"/>
    <property type="match status" value="1"/>
</dbReference>
<keyword evidence="4 8" id="KW-0547">Nucleotide-binding</keyword>
<evidence type="ECO:0000313" key="10">
    <source>
        <dbReference type="EMBL" id="MBF8178933.1"/>
    </source>
</evidence>
<evidence type="ECO:0000256" key="3">
    <source>
        <dbReference type="ARBA" id="ARBA00022723"/>
    </source>
</evidence>
<comment type="function">
    <text evidence="8">Transfers a GMP moiety from GTP to Mo-molybdopterin (Mo-MPT) cofactor (Moco or molybdenum cofactor) to form Mo-molybdopterin guanine dinucleotide (Mo-MGD) cofactor.</text>
</comment>
<evidence type="ECO:0000256" key="2">
    <source>
        <dbReference type="ARBA" id="ARBA00022679"/>
    </source>
</evidence>
<dbReference type="Gene3D" id="3.90.550.10">
    <property type="entry name" value="Spore Coat Polysaccharide Biosynthesis Protein SpsA, Chain A"/>
    <property type="match status" value="1"/>
</dbReference>
<feature type="binding site" evidence="8">
    <location>
        <position position="100"/>
    </location>
    <ligand>
        <name>GTP</name>
        <dbReference type="ChEBI" id="CHEBI:37565"/>
    </ligand>
</feature>
<feature type="binding site" evidence="8">
    <location>
        <begin position="11"/>
        <end position="13"/>
    </location>
    <ligand>
        <name>GTP</name>
        <dbReference type="ChEBI" id="CHEBI:37565"/>
    </ligand>
</feature>
<comment type="similarity">
    <text evidence="8">Belongs to the MobA family.</text>
</comment>
<dbReference type="RefSeq" id="WP_195876112.1">
    <property type="nucleotide sequence ID" value="NZ_JADOEL010000013.1"/>
</dbReference>
<feature type="domain" description="MobA-like NTP transferase" evidence="9">
    <location>
        <begin position="8"/>
        <end position="164"/>
    </location>
</feature>
<dbReference type="InterPro" id="IPR029044">
    <property type="entry name" value="Nucleotide-diphossugar_trans"/>
</dbReference>
<keyword evidence="1 8" id="KW-0963">Cytoplasm</keyword>
<keyword evidence="11" id="KW-1185">Reference proteome</keyword>
<sequence length="198" mass="21728">MDSSQITGLILAGGRGTRMGTVDKGLQLFRDAPMALHVLMRLSPQVGYIMINANQNIAPYEAFGVPVWQDEMQGFAGPLAGLQTGLIHCETDYLVTSPCDSPFLPKDLVERLADGLKQNNADIAVAVTGEGDTKQAHPVFCLVKASLLPHLTLYLQEGGRKFDKWYSSLAVAEVHFDDEDAFRNINTLDDLRKYETTA</sequence>
<evidence type="ECO:0000259" key="9">
    <source>
        <dbReference type="Pfam" id="PF12804"/>
    </source>
</evidence>
<feature type="binding site" evidence="8">
    <location>
        <position position="100"/>
    </location>
    <ligand>
        <name>Mg(2+)</name>
        <dbReference type="ChEBI" id="CHEBI:18420"/>
    </ligand>
</feature>
<dbReference type="InterPro" id="IPR013482">
    <property type="entry name" value="Molybde_CF_guanTrfase"/>
</dbReference>
<dbReference type="HAMAP" id="MF_00316">
    <property type="entry name" value="MobA"/>
    <property type="match status" value="1"/>
</dbReference>
<dbReference type="EC" id="2.7.7.77" evidence="8"/>
<dbReference type="GO" id="GO:0016779">
    <property type="term" value="F:nucleotidyltransferase activity"/>
    <property type="evidence" value="ECO:0007669"/>
    <property type="project" value="UniProtKB-KW"/>
</dbReference>
<evidence type="ECO:0000256" key="8">
    <source>
        <dbReference type="HAMAP-Rule" id="MF_00316"/>
    </source>
</evidence>
<dbReference type="EMBL" id="JADOEL010000013">
    <property type="protein sequence ID" value="MBF8178933.1"/>
    <property type="molecule type" value="Genomic_DNA"/>
</dbReference>
<evidence type="ECO:0000256" key="5">
    <source>
        <dbReference type="ARBA" id="ARBA00022842"/>
    </source>
</evidence>
<gene>
    <name evidence="8 10" type="primary">mobA</name>
    <name evidence="10" type="ORF">IXC47_14685</name>
</gene>
<dbReference type="Pfam" id="PF12804">
    <property type="entry name" value="NTP_transf_3"/>
    <property type="match status" value="1"/>
</dbReference>
<dbReference type="NCBIfam" id="TIGR02665">
    <property type="entry name" value="molyb_mobA"/>
    <property type="match status" value="1"/>
</dbReference>
<feature type="binding site" evidence="8">
    <location>
        <position position="52"/>
    </location>
    <ligand>
        <name>GTP</name>
        <dbReference type="ChEBI" id="CHEBI:37565"/>
    </ligand>
</feature>
<comment type="caution">
    <text evidence="10">The sequence shown here is derived from an EMBL/GenBank/DDBJ whole genome shotgun (WGS) entry which is preliminary data.</text>
</comment>
<feature type="binding site" evidence="8">
    <location>
        <position position="70"/>
    </location>
    <ligand>
        <name>GTP</name>
        <dbReference type="ChEBI" id="CHEBI:37565"/>
    </ligand>
</feature>
<dbReference type="InterPro" id="IPR025877">
    <property type="entry name" value="MobA-like_NTP_Trfase"/>
</dbReference>
<keyword evidence="5 8" id="KW-0460">Magnesium</keyword>
<dbReference type="CDD" id="cd02503">
    <property type="entry name" value="MobA"/>
    <property type="match status" value="1"/>
</dbReference>
<evidence type="ECO:0000256" key="1">
    <source>
        <dbReference type="ARBA" id="ARBA00022490"/>
    </source>
</evidence>
<evidence type="ECO:0000256" key="4">
    <source>
        <dbReference type="ARBA" id="ARBA00022741"/>
    </source>
</evidence>
<dbReference type="SUPFAM" id="SSF53448">
    <property type="entry name" value="Nucleotide-diphospho-sugar transferases"/>
    <property type="match status" value="1"/>
</dbReference>
<dbReference type="Proteomes" id="UP000657372">
    <property type="component" value="Unassembled WGS sequence"/>
</dbReference>
<accession>A0ABS0EYZ2</accession>
<reference evidence="10 11" key="1">
    <citation type="submission" date="2020-11" db="EMBL/GenBank/DDBJ databases">
        <title>WGS of Herminiimonas contaminans strain Marseille-Q4544 isolated from planarians Schmidtea mediterranea.</title>
        <authorList>
            <person name="Kangale L."/>
        </authorList>
    </citation>
    <scope>NUCLEOTIDE SEQUENCE [LARGE SCALE GENOMIC DNA]</scope>
    <source>
        <strain evidence="10 11">Marseille-Q4544</strain>
    </source>
</reference>
<proteinExistence type="inferred from homology"/>
<feature type="binding site" evidence="8">
    <location>
        <position position="24"/>
    </location>
    <ligand>
        <name>GTP</name>
        <dbReference type="ChEBI" id="CHEBI:37565"/>
    </ligand>
</feature>
<protein>
    <recommendedName>
        <fullName evidence="8">Molybdenum cofactor guanylyltransferase</fullName>
        <shortName evidence="8">MoCo guanylyltransferase</shortName>
        <ecNumber evidence="8">2.7.7.77</ecNumber>
    </recommendedName>
    <alternativeName>
        <fullName evidence="8">GTP:molybdopterin guanylyltransferase</fullName>
    </alternativeName>
    <alternativeName>
        <fullName evidence="8">Mo-MPT guanylyltransferase</fullName>
    </alternativeName>
    <alternativeName>
        <fullName evidence="8">Molybdopterin guanylyltransferase</fullName>
    </alternativeName>
    <alternativeName>
        <fullName evidence="8">Molybdopterin-guanine dinucleotide synthase</fullName>
        <shortName evidence="8">MGD synthase</shortName>
    </alternativeName>
</protein>
<name>A0ABS0EYZ2_9BURK</name>
<keyword evidence="6 8" id="KW-0342">GTP-binding</keyword>
<organism evidence="10 11">
    <name type="scientific">Herminiimonas contaminans</name>
    <dbReference type="NCBI Taxonomy" id="1111140"/>
    <lineage>
        <taxon>Bacteria</taxon>
        <taxon>Pseudomonadati</taxon>
        <taxon>Pseudomonadota</taxon>
        <taxon>Betaproteobacteria</taxon>
        <taxon>Burkholderiales</taxon>
        <taxon>Oxalobacteraceae</taxon>
        <taxon>Herminiimonas</taxon>
    </lineage>
</organism>
<evidence type="ECO:0000256" key="7">
    <source>
        <dbReference type="ARBA" id="ARBA00023150"/>
    </source>
</evidence>
<keyword evidence="10" id="KW-0548">Nucleotidyltransferase</keyword>
<comment type="subunit">
    <text evidence="8">Monomer.</text>
</comment>
<comment type="domain">
    <text evidence="8">The N-terminal domain determines nucleotide recognition and specific binding, while the C-terminal domain determines the specific binding to the target protein.</text>
</comment>
<keyword evidence="2 8" id="KW-0808">Transferase</keyword>
<evidence type="ECO:0000256" key="6">
    <source>
        <dbReference type="ARBA" id="ARBA00023134"/>
    </source>
</evidence>
<keyword evidence="3 8" id="KW-0479">Metal-binding</keyword>
<dbReference type="PANTHER" id="PTHR19136:SF81">
    <property type="entry name" value="MOLYBDENUM COFACTOR GUANYLYLTRANSFERASE"/>
    <property type="match status" value="1"/>
</dbReference>